<dbReference type="GO" id="GO:0031177">
    <property type="term" value="F:phosphopantetheine binding"/>
    <property type="evidence" value="ECO:0007669"/>
    <property type="project" value="InterPro"/>
</dbReference>
<dbReference type="Gene3D" id="2.30.38.10">
    <property type="entry name" value="Luciferase, Domain 3"/>
    <property type="match status" value="1"/>
</dbReference>
<dbReference type="PROSITE" id="PS00012">
    <property type="entry name" value="PHOSPHOPANTETHEINE"/>
    <property type="match status" value="1"/>
</dbReference>
<feature type="domain" description="Carrier" evidence="9">
    <location>
        <begin position="961"/>
        <end position="1036"/>
    </location>
</feature>
<proteinExistence type="inferred from homology"/>
<dbReference type="Gene3D" id="3.30.300.30">
    <property type="match status" value="1"/>
</dbReference>
<keyword evidence="5" id="KW-0436">Ligase</keyword>
<comment type="cofactor">
    <cofactor evidence="1">
        <name>pantetheine 4'-phosphate</name>
        <dbReference type="ChEBI" id="CHEBI:47942"/>
    </cofactor>
</comment>
<reference evidence="10 11" key="1">
    <citation type="submission" date="2018-07" db="EMBL/GenBank/DDBJ databases">
        <title>Genomic Encyclopedia of Type Strains, Phase III (KMG-III): the genomes of soil and plant-associated and newly described type strains.</title>
        <authorList>
            <person name="Whitman W."/>
        </authorList>
    </citation>
    <scope>NUCLEOTIDE SEQUENCE [LARGE SCALE GENOMIC DNA]</scope>
    <source>
        <strain evidence="10 11">CECT 8236</strain>
    </source>
</reference>
<dbReference type="CDD" id="cd19531">
    <property type="entry name" value="LCL_NRPS-like"/>
    <property type="match status" value="1"/>
</dbReference>
<evidence type="ECO:0000256" key="4">
    <source>
        <dbReference type="ARBA" id="ARBA00022553"/>
    </source>
</evidence>
<dbReference type="PANTHER" id="PTHR45527">
    <property type="entry name" value="NONRIBOSOMAL PEPTIDE SYNTHETASE"/>
    <property type="match status" value="1"/>
</dbReference>
<dbReference type="PANTHER" id="PTHR45527:SF1">
    <property type="entry name" value="FATTY ACID SYNTHASE"/>
    <property type="match status" value="1"/>
</dbReference>
<dbReference type="PROSITE" id="PS50075">
    <property type="entry name" value="CARRIER"/>
    <property type="match status" value="1"/>
</dbReference>
<protein>
    <submittedName>
        <fullName evidence="10">Amino acid adenylation domain-containing protein</fullName>
    </submittedName>
</protein>
<name>A0A3D9I4Z7_9BACL</name>
<keyword evidence="3" id="KW-0596">Phosphopantetheine</keyword>
<dbReference type="SMART" id="SM00823">
    <property type="entry name" value="PKS_PP"/>
    <property type="match status" value="1"/>
</dbReference>
<dbReference type="InterPro" id="IPR025110">
    <property type="entry name" value="AMP-bd_C"/>
</dbReference>
<dbReference type="InterPro" id="IPR045851">
    <property type="entry name" value="AMP-bd_C_sf"/>
</dbReference>
<sequence>MNDNPRYTLSHAQRRIMYTESQYPDMSISNLVGTIEFEDEVQEDVLNAAVRHVIRQNDTLQIRLLPQREKEPLQYFVPPAEKVVEFLDFSDSPESLQIWVEEQTRKPFKLYNTPLFYFSYLKEGRDKGKLFVKVHHVMMDGISMNFIGLQITEYYRQLLDHSDPQDENRYSYKDYLREESLYETSPRFEKDKAFWNMQFDTLPEWVGLKPSHSYETSTRAIRTSILVDHSLQETIHGFCKNHSVNPFSLFLTALFLTLHKMTAHEDIVLGNAYANRTRKAEKEMLGMTVSTSPIRMNIDPRLSVLEFLSQVVKQQAATLRHQKYPYNLIINNLRERHFDFDNLFGIAIEYRPIDWGAIKSEWLFNGEEINELSFHIEHNLNAGTFAIHLDYLQELFSEEEVRKILNYLLTLLKGLLAHPNNRIDELEILPSEDKARILTRFNQLQPSFVPAKPIHKLFEAHAHMTPRKIAVVFKDRKLTYGEINRRANRLAWRLRSMNVQANDLVAILAERSIDMVVGVLGVWKAGAAYVPIDPDYPADRIRYLLDDSGSKLVIGHRKPMEKVSFSGDALYFDDETLSSENTANPQSDTKPHDLAYVMYTSGTTGNPKGVMIEQRNLQSMVQAWEKAYQLDIAPVNLLQMASFSFDVFFGDLARSLLHGGKMVICQSEDRLDPPSIYKLIRKYNITMLDLTPAIALPLMNYIEENRLDIRKMQWLILGSDRCSATDFRNLQLKFGSRMRIRNCYGVTEASVDASYYEANNDTLSLAGNAPIGRPFLNVQMFVMDKSGHLQPIGVPGELVIGGAGVGRGYLNRPELTAEKFVPNPFAPGERMYRTGDLARWLPDGNIEFLDRIDHQVKIRGYRIELGEIEAQLLRAGLAQEAIVVARENAQGYNELCAYVVAEQKLTVQQLRGALADLLPSYMIPSRFMQLDKFPLTPNGKIDRKALPEHDGKVTTNMAYVAPRTQTERQLATIWEEILHVSQAGVHDNFFDLGGHSLRAMTLVSRIHKQFEVEANLRDVFQYPTLESLAAMIARQATSTFTAIHPAAERPYYPLSSAQKRMYVLSQMEGAGTSYNMPVLLRLEGKLDRMRLSLAIIRMIAQHESLRTSFELTEGEVVQVVHPFVPFAINEKKAAETEVDALVKAFIRPFDLSQAPLLRVELIELAEEYHVLLLDMPHIISDGVSLGFLVEDFTKLYAGESLSPLRIQYKDYTVWVQERQGSETMAKHEAYWLNTFAGELPVLQLPTDYPRPSVRRFDGDRITFTLDATKTQGIKSLAEETGTTLYMVLLAAYIVMLLQYTGQDEIIVGTPTAGRTHADLDRIMGMFVNTLAIRSYPTREKTFAGFLDEVKKHTLEAFGYQAFPFEALVERLNLRRDPSRNPLFDTMFALQNAEMQSLDLPGLRVAPFENPNRVAKFDLTLEVSESETECLCHLEYNTDLFASDTIEKMANDYRYVIESILRNRQMAIKDFPLKLHKNEQAIQEEISFRF</sequence>
<dbReference type="InterPro" id="IPR001242">
    <property type="entry name" value="Condensation_dom"/>
</dbReference>
<dbReference type="FunFam" id="1.10.1200.10:FF:000005">
    <property type="entry name" value="Nonribosomal peptide synthetase 1"/>
    <property type="match status" value="1"/>
</dbReference>
<keyword evidence="6" id="KW-0677">Repeat</keyword>
<evidence type="ECO:0000256" key="5">
    <source>
        <dbReference type="ARBA" id="ARBA00022598"/>
    </source>
</evidence>
<dbReference type="GO" id="GO:0005829">
    <property type="term" value="C:cytosol"/>
    <property type="evidence" value="ECO:0007669"/>
    <property type="project" value="TreeGrafter"/>
</dbReference>
<dbReference type="FunFam" id="3.40.50.980:FF:000001">
    <property type="entry name" value="Non-ribosomal peptide synthetase"/>
    <property type="match status" value="1"/>
</dbReference>
<evidence type="ECO:0000256" key="1">
    <source>
        <dbReference type="ARBA" id="ARBA00001957"/>
    </source>
</evidence>
<dbReference type="EMBL" id="QRDY01000013">
    <property type="protein sequence ID" value="RED56619.1"/>
    <property type="molecule type" value="Genomic_DNA"/>
</dbReference>
<comment type="caution">
    <text evidence="10">The sequence shown here is derived from an EMBL/GenBank/DDBJ whole genome shotgun (WGS) entry which is preliminary data.</text>
</comment>
<dbReference type="InterPro" id="IPR036736">
    <property type="entry name" value="ACP-like_sf"/>
</dbReference>
<dbReference type="InterPro" id="IPR000873">
    <property type="entry name" value="AMP-dep_synth/lig_dom"/>
</dbReference>
<dbReference type="InterPro" id="IPR006162">
    <property type="entry name" value="Ppantetheine_attach_site"/>
</dbReference>
<dbReference type="SUPFAM" id="SSF52777">
    <property type="entry name" value="CoA-dependent acyltransferases"/>
    <property type="match status" value="4"/>
</dbReference>
<evidence type="ECO:0000259" key="9">
    <source>
        <dbReference type="PROSITE" id="PS50075"/>
    </source>
</evidence>
<evidence type="ECO:0000256" key="3">
    <source>
        <dbReference type="ARBA" id="ARBA00022450"/>
    </source>
</evidence>
<dbReference type="SUPFAM" id="SSF56801">
    <property type="entry name" value="Acetyl-CoA synthetase-like"/>
    <property type="match status" value="1"/>
</dbReference>
<dbReference type="Pfam" id="PF00668">
    <property type="entry name" value="Condensation"/>
    <property type="match status" value="2"/>
</dbReference>
<dbReference type="InterPro" id="IPR020459">
    <property type="entry name" value="AMP-binding"/>
</dbReference>
<dbReference type="PRINTS" id="PR00154">
    <property type="entry name" value="AMPBINDING"/>
</dbReference>
<evidence type="ECO:0000313" key="11">
    <source>
        <dbReference type="Proteomes" id="UP000256869"/>
    </source>
</evidence>
<dbReference type="InterPro" id="IPR020845">
    <property type="entry name" value="AMP-binding_CS"/>
</dbReference>
<accession>A0A3D9I4Z7</accession>
<dbReference type="Proteomes" id="UP000256869">
    <property type="component" value="Unassembled WGS sequence"/>
</dbReference>
<keyword evidence="8" id="KW-0511">Multifunctional enzyme</keyword>
<dbReference type="SUPFAM" id="SSF47336">
    <property type="entry name" value="ACP-like"/>
    <property type="match status" value="1"/>
</dbReference>
<evidence type="ECO:0000313" key="10">
    <source>
        <dbReference type="EMBL" id="RED56619.1"/>
    </source>
</evidence>
<organism evidence="10 11">
    <name type="scientific">Cohnella lupini</name>
    <dbReference type="NCBI Taxonomy" id="1294267"/>
    <lineage>
        <taxon>Bacteria</taxon>
        <taxon>Bacillati</taxon>
        <taxon>Bacillota</taxon>
        <taxon>Bacilli</taxon>
        <taxon>Bacillales</taxon>
        <taxon>Paenibacillaceae</taxon>
        <taxon>Cohnella</taxon>
    </lineage>
</organism>
<evidence type="ECO:0000256" key="2">
    <source>
        <dbReference type="ARBA" id="ARBA00006432"/>
    </source>
</evidence>
<dbReference type="GO" id="GO:0043041">
    <property type="term" value="P:amino acid activation for nonribosomal peptide biosynthetic process"/>
    <property type="evidence" value="ECO:0007669"/>
    <property type="project" value="TreeGrafter"/>
</dbReference>
<dbReference type="InterPro" id="IPR009081">
    <property type="entry name" value="PP-bd_ACP"/>
</dbReference>
<dbReference type="FunFam" id="2.30.38.10:FF:000001">
    <property type="entry name" value="Non-ribosomal peptide synthetase PvdI"/>
    <property type="match status" value="1"/>
</dbReference>
<dbReference type="FunFam" id="3.40.50.12780:FF:000012">
    <property type="entry name" value="Non-ribosomal peptide synthetase"/>
    <property type="match status" value="1"/>
</dbReference>
<evidence type="ECO:0000256" key="8">
    <source>
        <dbReference type="ARBA" id="ARBA00023268"/>
    </source>
</evidence>
<gene>
    <name evidence="10" type="ORF">DFP95_11392</name>
</gene>
<dbReference type="Gene3D" id="3.30.559.10">
    <property type="entry name" value="Chloramphenicol acetyltransferase-like domain"/>
    <property type="match status" value="2"/>
</dbReference>
<dbReference type="InterPro" id="IPR020806">
    <property type="entry name" value="PKS_PP-bd"/>
</dbReference>
<keyword evidence="11" id="KW-1185">Reference proteome</keyword>
<dbReference type="Gene3D" id="1.10.1200.10">
    <property type="entry name" value="ACP-like"/>
    <property type="match status" value="1"/>
</dbReference>
<dbReference type="GO" id="GO:0009366">
    <property type="term" value="C:enterobactin synthetase complex"/>
    <property type="evidence" value="ECO:0007669"/>
    <property type="project" value="TreeGrafter"/>
</dbReference>
<keyword evidence="4" id="KW-0597">Phosphoprotein</keyword>
<dbReference type="InterPro" id="IPR010071">
    <property type="entry name" value="AA_adenyl_dom"/>
</dbReference>
<dbReference type="Pfam" id="PF13193">
    <property type="entry name" value="AMP-binding_C"/>
    <property type="match status" value="1"/>
</dbReference>
<dbReference type="GO" id="GO:0009239">
    <property type="term" value="P:enterobactin biosynthetic process"/>
    <property type="evidence" value="ECO:0007669"/>
    <property type="project" value="TreeGrafter"/>
</dbReference>
<evidence type="ECO:0000256" key="7">
    <source>
        <dbReference type="ARBA" id="ARBA00023194"/>
    </source>
</evidence>
<dbReference type="Pfam" id="PF00501">
    <property type="entry name" value="AMP-binding"/>
    <property type="match status" value="1"/>
</dbReference>
<dbReference type="GO" id="GO:0008610">
    <property type="term" value="P:lipid biosynthetic process"/>
    <property type="evidence" value="ECO:0007669"/>
    <property type="project" value="UniProtKB-ARBA"/>
</dbReference>
<dbReference type="PROSITE" id="PS00455">
    <property type="entry name" value="AMP_BINDING"/>
    <property type="match status" value="1"/>
</dbReference>
<keyword evidence="7" id="KW-0045">Antibiotic biosynthesis</keyword>
<dbReference type="Gene3D" id="3.40.50.980">
    <property type="match status" value="2"/>
</dbReference>
<dbReference type="GO" id="GO:0047527">
    <property type="term" value="F:2,3-dihydroxybenzoate-serine ligase activity"/>
    <property type="evidence" value="ECO:0007669"/>
    <property type="project" value="TreeGrafter"/>
</dbReference>
<comment type="similarity">
    <text evidence="2">Belongs to the ATP-dependent AMP-binding enzyme family.</text>
</comment>
<dbReference type="FunFam" id="3.30.300.30:FF:000010">
    <property type="entry name" value="Enterobactin synthetase component F"/>
    <property type="match status" value="1"/>
</dbReference>
<dbReference type="NCBIfam" id="TIGR01733">
    <property type="entry name" value="AA-adenyl-dom"/>
    <property type="match status" value="1"/>
</dbReference>
<dbReference type="InterPro" id="IPR023213">
    <property type="entry name" value="CAT-like_dom_sf"/>
</dbReference>
<dbReference type="RefSeq" id="WP_181907533.1">
    <property type="nucleotide sequence ID" value="NZ_QRDY01000013.1"/>
</dbReference>
<dbReference type="Pfam" id="PF00550">
    <property type="entry name" value="PP-binding"/>
    <property type="match status" value="1"/>
</dbReference>
<evidence type="ECO:0000256" key="6">
    <source>
        <dbReference type="ARBA" id="ARBA00022737"/>
    </source>
</evidence>
<dbReference type="Gene3D" id="3.30.559.30">
    <property type="entry name" value="Nonribosomal peptide synthetase, condensation domain"/>
    <property type="match status" value="2"/>
</dbReference>